<protein>
    <submittedName>
        <fullName evidence="2">Uncharacterized protein</fullName>
    </submittedName>
</protein>
<gene>
    <name evidence="2" type="ORF">OsJ_33785</name>
</gene>
<proteinExistence type="predicted"/>
<accession>B9GAJ4</accession>
<dbReference type="InterPro" id="IPR023214">
    <property type="entry name" value="HAD_sf"/>
</dbReference>
<dbReference type="GO" id="GO:0016791">
    <property type="term" value="F:phosphatase activity"/>
    <property type="evidence" value="ECO:0007669"/>
    <property type="project" value="InterPro"/>
</dbReference>
<dbReference type="SUPFAM" id="SSF56784">
    <property type="entry name" value="HAD-like"/>
    <property type="match status" value="1"/>
</dbReference>
<dbReference type="InterPro" id="IPR010036">
    <property type="entry name" value="MDP_1_eu_arc"/>
</dbReference>
<name>B9GAJ4_ORYSJ</name>
<feature type="region of interest" description="Disordered" evidence="1">
    <location>
        <begin position="1"/>
        <end position="34"/>
    </location>
</feature>
<reference evidence="2" key="1">
    <citation type="journal article" date="2005" name="PLoS Biol.">
        <title>The genomes of Oryza sativa: a history of duplications.</title>
        <authorList>
            <person name="Yu J."/>
            <person name="Wang J."/>
            <person name="Lin W."/>
            <person name="Li S."/>
            <person name="Li H."/>
            <person name="Zhou J."/>
            <person name="Ni P."/>
            <person name="Dong W."/>
            <person name="Hu S."/>
            <person name="Zeng C."/>
            <person name="Zhang J."/>
            <person name="Zhang Y."/>
            <person name="Li R."/>
            <person name="Xu Z."/>
            <person name="Li S."/>
            <person name="Li X."/>
            <person name="Zheng H."/>
            <person name="Cong L."/>
            <person name="Lin L."/>
            <person name="Yin J."/>
            <person name="Geng J."/>
            <person name="Li G."/>
            <person name="Shi J."/>
            <person name="Liu J."/>
            <person name="Lv H."/>
            <person name="Li J."/>
            <person name="Wang J."/>
            <person name="Deng Y."/>
            <person name="Ran L."/>
            <person name="Shi X."/>
            <person name="Wang X."/>
            <person name="Wu Q."/>
            <person name="Li C."/>
            <person name="Ren X."/>
            <person name="Wang J."/>
            <person name="Wang X."/>
            <person name="Li D."/>
            <person name="Liu D."/>
            <person name="Zhang X."/>
            <person name="Ji Z."/>
            <person name="Zhao W."/>
            <person name="Sun Y."/>
            <person name="Zhang Z."/>
            <person name="Bao J."/>
            <person name="Han Y."/>
            <person name="Dong L."/>
            <person name="Ji J."/>
            <person name="Chen P."/>
            <person name="Wu S."/>
            <person name="Liu J."/>
            <person name="Xiao Y."/>
            <person name="Bu D."/>
            <person name="Tan J."/>
            <person name="Yang L."/>
            <person name="Ye C."/>
            <person name="Zhang J."/>
            <person name="Xu J."/>
            <person name="Zhou Y."/>
            <person name="Yu Y."/>
            <person name="Zhang B."/>
            <person name="Zhuang S."/>
            <person name="Wei H."/>
            <person name="Liu B."/>
            <person name="Lei M."/>
            <person name="Yu H."/>
            <person name="Li Y."/>
            <person name="Xu H."/>
            <person name="Wei S."/>
            <person name="He X."/>
            <person name="Fang L."/>
            <person name="Zhang Z."/>
            <person name="Zhang Y."/>
            <person name="Huang X."/>
            <person name="Su Z."/>
            <person name="Tong W."/>
            <person name="Li J."/>
            <person name="Tong Z."/>
            <person name="Li S."/>
            <person name="Ye J."/>
            <person name="Wang L."/>
            <person name="Fang L."/>
            <person name="Lei T."/>
            <person name="Chen C."/>
            <person name="Chen H."/>
            <person name="Xu Z."/>
            <person name="Li H."/>
            <person name="Huang H."/>
            <person name="Zhang F."/>
            <person name="Xu H."/>
            <person name="Li N."/>
            <person name="Zhao C."/>
            <person name="Li S."/>
            <person name="Dong L."/>
            <person name="Huang Y."/>
            <person name="Li L."/>
            <person name="Xi Y."/>
            <person name="Qi Q."/>
            <person name="Li W."/>
            <person name="Zhang B."/>
            <person name="Hu W."/>
            <person name="Zhang Y."/>
            <person name="Tian X."/>
            <person name="Jiao Y."/>
            <person name="Liang X."/>
            <person name="Jin J."/>
            <person name="Gao L."/>
            <person name="Zheng W."/>
            <person name="Hao B."/>
            <person name="Liu S."/>
            <person name="Wang W."/>
            <person name="Yuan L."/>
            <person name="Cao M."/>
            <person name="McDermott J."/>
            <person name="Samudrala R."/>
            <person name="Wang J."/>
            <person name="Wong G.K."/>
            <person name="Yang H."/>
        </authorList>
    </citation>
    <scope>NUCLEOTIDE SEQUENCE [LARGE SCALE GENOMIC DNA]</scope>
</reference>
<dbReference type="AlphaFoldDB" id="B9GAJ4"/>
<dbReference type="InterPro" id="IPR036412">
    <property type="entry name" value="HAD-like_sf"/>
</dbReference>
<dbReference type="PANTHER" id="PTHR17901:SF14">
    <property type="entry name" value="MAGNESIUM-DEPENDENT PHOSPHATASE 1"/>
    <property type="match status" value="1"/>
</dbReference>
<dbReference type="Pfam" id="PF12689">
    <property type="entry name" value="Acid_PPase"/>
    <property type="match status" value="2"/>
</dbReference>
<organism evidence="2">
    <name type="scientific">Oryza sativa subsp. japonica</name>
    <name type="common">Rice</name>
    <dbReference type="NCBI Taxonomy" id="39947"/>
    <lineage>
        <taxon>Eukaryota</taxon>
        <taxon>Viridiplantae</taxon>
        <taxon>Streptophyta</taxon>
        <taxon>Embryophyta</taxon>
        <taxon>Tracheophyta</taxon>
        <taxon>Spermatophyta</taxon>
        <taxon>Magnoliopsida</taxon>
        <taxon>Liliopsida</taxon>
        <taxon>Poales</taxon>
        <taxon>Poaceae</taxon>
        <taxon>BOP clade</taxon>
        <taxon>Oryzoideae</taxon>
        <taxon>Oryzeae</taxon>
        <taxon>Oryzinae</taxon>
        <taxon>Oryza</taxon>
        <taxon>Oryza sativa</taxon>
    </lineage>
</organism>
<dbReference type="Gene3D" id="3.40.50.1000">
    <property type="entry name" value="HAD superfamily/HAD-like"/>
    <property type="match status" value="1"/>
</dbReference>
<dbReference type="EMBL" id="CM000148">
    <property type="protein sequence ID" value="EEE52050.1"/>
    <property type="molecule type" value="Genomic_DNA"/>
</dbReference>
<dbReference type="Proteomes" id="UP000007752">
    <property type="component" value="Chromosome 11"/>
</dbReference>
<evidence type="ECO:0000256" key="1">
    <source>
        <dbReference type="SAM" id="MobiDB-lite"/>
    </source>
</evidence>
<evidence type="ECO:0000313" key="2">
    <source>
        <dbReference type="EMBL" id="EEE52050.1"/>
    </source>
</evidence>
<sequence>MAARPATDGEGVDASVPWWRRKRPRLPPPPPEADAEEVKAEALALMAAHPVLPRLVVFDLDHTLWPFQCDATTSGIGSYMFCITTESLSMCIYKLHRDYGKCVWVLENFLGMFDSRHTDLATNSASLLVFHIQQTGNGTVIRATGIISAAIEMIVKFLGDRLPKDEPPYLYPQARGILKALKDRGIEMAIASRASRKKGVAKAFLEKLGIHFMFGAQEIFYTWSPKNEHFQSIHRKTGVPFKSMLFFDDEARNIIATRKLGVSCVLVDTGITLEKLRTGLSNYANRSASPNAEPAGGRSAEITWYLDVATG</sequence>
<reference evidence="2" key="2">
    <citation type="submission" date="2008-12" db="EMBL/GenBank/DDBJ databases">
        <title>Improved gene annotation of the rice (Oryza sativa) genomes.</title>
        <authorList>
            <person name="Wang J."/>
            <person name="Li R."/>
            <person name="Fan W."/>
            <person name="Huang Q."/>
            <person name="Zhang J."/>
            <person name="Zhou Y."/>
            <person name="Hu Y."/>
            <person name="Zi S."/>
            <person name="Li J."/>
            <person name="Ni P."/>
            <person name="Zheng H."/>
            <person name="Zhang Y."/>
            <person name="Zhao M."/>
            <person name="Hao Q."/>
            <person name="McDermott J."/>
            <person name="Samudrala R."/>
            <person name="Kristiansen K."/>
            <person name="Wong G.K.-S."/>
        </authorList>
    </citation>
    <scope>NUCLEOTIDE SEQUENCE</scope>
</reference>
<dbReference type="PANTHER" id="PTHR17901">
    <property type="entry name" value="MAGNESIUM-DEPENDENT PHOSPHATASE 1 MDP1"/>
    <property type="match status" value="1"/>
</dbReference>